<organism evidence="3 4">
    <name type="scientific">Chenopodium quinoa</name>
    <name type="common">Quinoa</name>
    <dbReference type="NCBI Taxonomy" id="63459"/>
    <lineage>
        <taxon>Eukaryota</taxon>
        <taxon>Viridiplantae</taxon>
        <taxon>Streptophyta</taxon>
        <taxon>Embryophyta</taxon>
        <taxon>Tracheophyta</taxon>
        <taxon>Spermatophyta</taxon>
        <taxon>Magnoliopsida</taxon>
        <taxon>eudicotyledons</taxon>
        <taxon>Gunneridae</taxon>
        <taxon>Pentapetalae</taxon>
        <taxon>Caryophyllales</taxon>
        <taxon>Chenopodiaceae</taxon>
        <taxon>Chenopodioideae</taxon>
        <taxon>Atripliceae</taxon>
        <taxon>Chenopodium</taxon>
    </lineage>
</organism>
<dbReference type="Proteomes" id="UP000596660">
    <property type="component" value="Unplaced"/>
</dbReference>
<dbReference type="Pfam" id="PF00076">
    <property type="entry name" value="RRM_1"/>
    <property type="match status" value="1"/>
</dbReference>
<protein>
    <recommendedName>
        <fullName evidence="2">RRM domain-containing protein</fullName>
    </recommendedName>
</protein>
<dbReference type="SUPFAM" id="SSF54928">
    <property type="entry name" value="RNA-binding domain, RBD"/>
    <property type="match status" value="1"/>
</dbReference>
<accession>A0A803N9H8</accession>
<sequence length="102" mass="11575">MLDKIFVGGLDPSVTNEDLRQPFSQYGETFYVKIHVGKGCGFVQFANSQEVIMEICGMEATTEDTYMMVVTDTYYTQACMQQWQQLTEPTLCTAISNTCRFV</sequence>
<dbReference type="EnsemblPlants" id="AUR62042612-RA">
    <property type="protein sequence ID" value="AUR62042612-RA:cds"/>
    <property type="gene ID" value="AUR62042612"/>
</dbReference>
<evidence type="ECO:0000256" key="1">
    <source>
        <dbReference type="PROSITE-ProRule" id="PRU00176"/>
    </source>
</evidence>
<keyword evidence="1" id="KW-0694">RNA-binding</keyword>
<keyword evidence="4" id="KW-1185">Reference proteome</keyword>
<dbReference type="GO" id="GO:0003723">
    <property type="term" value="F:RNA binding"/>
    <property type="evidence" value="ECO:0007669"/>
    <property type="project" value="UniProtKB-UniRule"/>
</dbReference>
<name>A0A803N9H8_CHEQI</name>
<evidence type="ECO:0000313" key="4">
    <source>
        <dbReference type="Proteomes" id="UP000596660"/>
    </source>
</evidence>
<dbReference type="PROSITE" id="PS50102">
    <property type="entry name" value="RRM"/>
    <property type="match status" value="1"/>
</dbReference>
<proteinExistence type="predicted"/>
<evidence type="ECO:0000259" key="2">
    <source>
        <dbReference type="PROSITE" id="PS50102"/>
    </source>
</evidence>
<dbReference type="Gramene" id="AUR62042612-RA">
    <property type="protein sequence ID" value="AUR62042612-RA:cds"/>
    <property type="gene ID" value="AUR62042612"/>
</dbReference>
<dbReference type="InterPro" id="IPR012677">
    <property type="entry name" value="Nucleotide-bd_a/b_plait_sf"/>
</dbReference>
<feature type="domain" description="RRM" evidence="2">
    <location>
        <begin position="3"/>
        <end position="51"/>
    </location>
</feature>
<dbReference type="Gene3D" id="3.30.70.330">
    <property type="match status" value="1"/>
</dbReference>
<dbReference type="SMART" id="SM00360">
    <property type="entry name" value="RRM"/>
    <property type="match status" value="1"/>
</dbReference>
<reference evidence="3" key="1">
    <citation type="journal article" date="2017" name="Nature">
        <title>The genome of Chenopodium quinoa.</title>
        <authorList>
            <person name="Jarvis D.E."/>
            <person name="Ho Y.S."/>
            <person name="Lightfoot D.J."/>
            <person name="Schmoeckel S.M."/>
            <person name="Li B."/>
            <person name="Borm T.J.A."/>
            <person name="Ohyanagi H."/>
            <person name="Mineta K."/>
            <person name="Michell C.T."/>
            <person name="Saber N."/>
            <person name="Kharbatia N.M."/>
            <person name="Rupper R.R."/>
            <person name="Sharp A.R."/>
            <person name="Dally N."/>
            <person name="Boughton B.A."/>
            <person name="Woo Y.H."/>
            <person name="Gao G."/>
            <person name="Schijlen E.G.W.M."/>
            <person name="Guo X."/>
            <person name="Momin A.A."/>
            <person name="Negrao S."/>
            <person name="Al-Babili S."/>
            <person name="Gehring C."/>
            <person name="Roessner U."/>
            <person name="Jung C."/>
            <person name="Murphy K."/>
            <person name="Arold S.T."/>
            <person name="Gojobori T."/>
            <person name="van der Linden C.G."/>
            <person name="van Loo E.N."/>
            <person name="Jellen E.N."/>
            <person name="Maughan P.J."/>
            <person name="Tester M."/>
        </authorList>
    </citation>
    <scope>NUCLEOTIDE SEQUENCE [LARGE SCALE GENOMIC DNA]</scope>
    <source>
        <strain evidence="3">cv. PI 614886</strain>
    </source>
</reference>
<dbReference type="InterPro" id="IPR000504">
    <property type="entry name" value="RRM_dom"/>
</dbReference>
<dbReference type="InterPro" id="IPR035979">
    <property type="entry name" value="RBD_domain_sf"/>
</dbReference>
<evidence type="ECO:0000313" key="3">
    <source>
        <dbReference type="EnsemblPlants" id="AUR62042612-RA:cds"/>
    </source>
</evidence>
<reference evidence="3" key="2">
    <citation type="submission" date="2021-03" db="UniProtKB">
        <authorList>
            <consortium name="EnsemblPlants"/>
        </authorList>
    </citation>
    <scope>IDENTIFICATION</scope>
</reference>
<dbReference type="AlphaFoldDB" id="A0A803N9H8"/>